<feature type="domain" description="LarA-like N-terminal" evidence="1">
    <location>
        <begin position="31"/>
        <end position="158"/>
    </location>
</feature>
<dbReference type="AlphaFoldDB" id="A0A0F9DLQ6"/>
<dbReference type="PANTHER" id="PTHR33171:SF17">
    <property type="entry name" value="LARA-LIKE N-TERMINAL DOMAIN-CONTAINING PROTEIN"/>
    <property type="match status" value="1"/>
</dbReference>
<dbReference type="EMBL" id="LAZR01038799">
    <property type="protein sequence ID" value="KKL18621.1"/>
    <property type="molecule type" value="Genomic_DNA"/>
</dbReference>
<dbReference type="GO" id="GO:0050043">
    <property type="term" value="F:lactate racemase activity"/>
    <property type="evidence" value="ECO:0007669"/>
    <property type="project" value="InterPro"/>
</dbReference>
<gene>
    <name evidence="2" type="ORF">LCGC14_2473710</name>
</gene>
<sequence>MHKIVQLEYHHILWRSQMERIIQNSFSSIRIPEDKDILLIVDDFTRPENIVTKMVFSYILSKVPEERVAILVASGLHRATTYTELQKRLGRNLKNIKVYRHNPFLSKSPLSIWKEKFFCIGIGTVLPHTHVKFSGGSKLICPGISGVDAIRWFHNTNLYGKKYSYGKGYSLDMLDILINSTINQNGEPTSLTVG</sequence>
<feature type="non-terminal residue" evidence="2">
    <location>
        <position position="194"/>
    </location>
</feature>
<evidence type="ECO:0000313" key="2">
    <source>
        <dbReference type="EMBL" id="KKL18621.1"/>
    </source>
</evidence>
<protein>
    <recommendedName>
        <fullName evidence="1">LarA-like N-terminal domain-containing protein</fullName>
    </recommendedName>
</protein>
<comment type="caution">
    <text evidence="2">The sequence shown here is derived from an EMBL/GenBank/DDBJ whole genome shotgun (WGS) entry which is preliminary data.</text>
</comment>
<evidence type="ECO:0000259" key="1">
    <source>
        <dbReference type="Pfam" id="PF09861"/>
    </source>
</evidence>
<proteinExistence type="predicted"/>
<dbReference type="Gene3D" id="3.40.50.11440">
    <property type="match status" value="2"/>
</dbReference>
<dbReference type="Pfam" id="PF09861">
    <property type="entry name" value="Lar_N"/>
    <property type="match status" value="1"/>
</dbReference>
<reference evidence="2" key="1">
    <citation type="journal article" date="2015" name="Nature">
        <title>Complex archaea that bridge the gap between prokaryotes and eukaryotes.</title>
        <authorList>
            <person name="Spang A."/>
            <person name="Saw J.H."/>
            <person name="Jorgensen S.L."/>
            <person name="Zaremba-Niedzwiedzka K."/>
            <person name="Martijn J."/>
            <person name="Lind A.E."/>
            <person name="van Eijk R."/>
            <person name="Schleper C."/>
            <person name="Guy L."/>
            <person name="Ettema T.J."/>
        </authorList>
    </citation>
    <scope>NUCLEOTIDE SEQUENCE</scope>
</reference>
<organism evidence="2">
    <name type="scientific">marine sediment metagenome</name>
    <dbReference type="NCBI Taxonomy" id="412755"/>
    <lineage>
        <taxon>unclassified sequences</taxon>
        <taxon>metagenomes</taxon>
        <taxon>ecological metagenomes</taxon>
    </lineage>
</organism>
<dbReference type="PANTHER" id="PTHR33171">
    <property type="entry name" value="LAR_N DOMAIN-CONTAINING PROTEIN"/>
    <property type="match status" value="1"/>
</dbReference>
<accession>A0A0F9DLQ6</accession>
<name>A0A0F9DLQ6_9ZZZZ</name>
<dbReference type="InterPro" id="IPR048068">
    <property type="entry name" value="LarA-like"/>
</dbReference>
<dbReference type="InterPro" id="IPR018657">
    <property type="entry name" value="LarA-like_N"/>
</dbReference>